<evidence type="ECO:0000313" key="2">
    <source>
        <dbReference type="EMBL" id="GAC67562.1"/>
    </source>
</evidence>
<name>M0QJF0_9ACTN</name>
<sequence length="76" mass="8227">MSLDGSRRAAQAFSRGLTILGSVILIACVTVLIVSWWQDSRWVWVGIGIAVIVVNVVLVVLQIRKRPAPVSGDSPE</sequence>
<protein>
    <submittedName>
        <fullName evidence="2">Uncharacterized protein</fullName>
    </submittedName>
</protein>
<dbReference type="EMBL" id="BANX01000008">
    <property type="protein sequence ID" value="GAC67562.1"/>
    <property type="molecule type" value="Genomic_DNA"/>
</dbReference>
<organism evidence="2 3">
    <name type="scientific">Gordonia soli NBRC 108243</name>
    <dbReference type="NCBI Taxonomy" id="1223545"/>
    <lineage>
        <taxon>Bacteria</taxon>
        <taxon>Bacillati</taxon>
        <taxon>Actinomycetota</taxon>
        <taxon>Actinomycetes</taxon>
        <taxon>Mycobacteriales</taxon>
        <taxon>Gordoniaceae</taxon>
        <taxon>Gordonia</taxon>
    </lineage>
</organism>
<proteinExistence type="predicted"/>
<feature type="transmembrane region" description="Helical" evidence="1">
    <location>
        <begin position="42"/>
        <end position="61"/>
    </location>
</feature>
<dbReference type="OrthoDB" id="4376561at2"/>
<evidence type="ECO:0000313" key="3">
    <source>
        <dbReference type="Proteomes" id="UP000011666"/>
    </source>
</evidence>
<keyword evidence="1" id="KW-0472">Membrane</keyword>
<keyword evidence="1" id="KW-1133">Transmembrane helix</keyword>
<dbReference type="eggNOG" id="ENOG5031VVZ">
    <property type="taxonomic scope" value="Bacteria"/>
</dbReference>
<comment type="caution">
    <text evidence="2">The sequence shown here is derived from an EMBL/GenBank/DDBJ whole genome shotgun (WGS) entry which is preliminary data.</text>
</comment>
<dbReference type="PROSITE" id="PS51257">
    <property type="entry name" value="PROKAR_LIPOPROTEIN"/>
    <property type="match status" value="1"/>
</dbReference>
<dbReference type="RefSeq" id="WP_007618851.1">
    <property type="nucleotide sequence ID" value="NZ_BANX01000008.1"/>
</dbReference>
<accession>M0QJF0</accession>
<feature type="transmembrane region" description="Helical" evidence="1">
    <location>
        <begin position="12"/>
        <end position="36"/>
    </location>
</feature>
<keyword evidence="3" id="KW-1185">Reference proteome</keyword>
<dbReference type="Proteomes" id="UP000011666">
    <property type="component" value="Unassembled WGS sequence"/>
</dbReference>
<gene>
    <name evidence="2" type="ORF">GS4_08_01470</name>
</gene>
<reference evidence="2 3" key="1">
    <citation type="submission" date="2013-01" db="EMBL/GenBank/DDBJ databases">
        <title>Whole genome shotgun sequence of Gordonia soli NBRC 108243.</title>
        <authorList>
            <person name="Isaki-Nakamura S."/>
            <person name="Hosoyama A."/>
            <person name="Tsuchikane K."/>
            <person name="Ando Y."/>
            <person name="Baba S."/>
            <person name="Ohji S."/>
            <person name="Hamada M."/>
            <person name="Tamura T."/>
            <person name="Yamazoe A."/>
            <person name="Yamazaki S."/>
            <person name="Fujita N."/>
        </authorList>
    </citation>
    <scope>NUCLEOTIDE SEQUENCE [LARGE SCALE GENOMIC DNA]</scope>
    <source>
        <strain evidence="2 3">NBRC 108243</strain>
    </source>
</reference>
<dbReference type="STRING" id="1223545.GS4_08_01470"/>
<evidence type="ECO:0000256" key="1">
    <source>
        <dbReference type="SAM" id="Phobius"/>
    </source>
</evidence>
<keyword evidence="1" id="KW-0812">Transmembrane</keyword>
<dbReference type="AlphaFoldDB" id="M0QJF0"/>